<organism evidence="9 10">
    <name type="scientific">Hyphomicrobium sulfonivorans</name>
    <dbReference type="NCBI Taxonomy" id="121290"/>
    <lineage>
        <taxon>Bacteria</taxon>
        <taxon>Pseudomonadati</taxon>
        <taxon>Pseudomonadota</taxon>
        <taxon>Alphaproteobacteria</taxon>
        <taxon>Hyphomicrobiales</taxon>
        <taxon>Hyphomicrobiaceae</taxon>
        <taxon>Hyphomicrobium</taxon>
    </lineage>
</organism>
<comment type="cofactor">
    <cofactor evidence="7">
        <name>Fe(2+)</name>
        <dbReference type="ChEBI" id="CHEBI:29033"/>
    </cofactor>
    <text evidence="7">Binds 1 Fe(2+) ion per subunit.</text>
</comment>
<feature type="binding site" evidence="7">
    <location>
        <position position="126"/>
    </location>
    <ligand>
        <name>Fe cation</name>
        <dbReference type="ChEBI" id="CHEBI:24875"/>
    </ligand>
</feature>
<comment type="similarity">
    <text evidence="7">Belongs to the KAE1 / TsaD family.</text>
</comment>
<feature type="binding site" evidence="7">
    <location>
        <position position="194"/>
    </location>
    <ligand>
        <name>substrate</name>
    </ligand>
</feature>
<dbReference type="NCBIfam" id="TIGR00329">
    <property type="entry name" value="gcp_kae1"/>
    <property type="match status" value="1"/>
</dbReference>
<dbReference type="EMBL" id="LMTR01000027">
    <property type="protein sequence ID" value="KWT70986.1"/>
    <property type="molecule type" value="Genomic_DNA"/>
</dbReference>
<feature type="binding site" evidence="7">
    <location>
        <begin position="148"/>
        <end position="152"/>
    </location>
    <ligand>
        <name>substrate</name>
    </ligand>
</feature>
<reference evidence="9 10" key="1">
    <citation type="submission" date="2015-10" db="EMBL/GenBank/DDBJ databases">
        <title>Transcriptomic analysis of a linuron degrading triple-species bacterial consortium.</title>
        <authorList>
            <person name="Albers P."/>
        </authorList>
    </citation>
    <scope>NUCLEOTIDE SEQUENCE [LARGE SCALE GENOMIC DNA]</scope>
    <source>
        <strain evidence="9 10">WDL6</strain>
    </source>
</reference>
<dbReference type="RefSeq" id="WP_068459592.1">
    <property type="nucleotide sequence ID" value="NZ_LMTR01000027.1"/>
</dbReference>
<comment type="caution">
    <text evidence="9">The sequence shown here is derived from an EMBL/GenBank/DDBJ whole genome shotgun (WGS) entry which is preliminary data.</text>
</comment>
<dbReference type="Gene3D" id="3.30.420.40">
    <property type="match status" value="2"/>
</dbReference>
<keyword evidence="4 7" id="KW-0408">Iron</keyword>
<dbReference type="STRING" id="121290.APY04_0648"/>
<dbReference type="Pfam" id="PF00814">
    <property type="entry name" value="TsaD"/>
    <property type="match status" value="1"/>
</dbReference>
<evidence type="ECO:0000313" key="10">
    <source>
        <dbReference type="Proteomes" id="UP000059074"/>
    </source>
</evidence>
<dbReference type="GO" id="GO:0002949">
    <property type="term" value="P:tRNA threonylcarbamoyladenosine modification"/>
    <property type="evidence" value="ECO:0007669"/>
    <property type="project" value="UniProtKB-UniRule"/>
</dbReference>
<protein>
    <recommendedName>
        <fullName evidence="7">tRNA N6-adenosine threonylcarbamoyltransferase</fullName>
        <ecNumber evidence="7">2.3.1.234</ecNumber>
    </recommendedName>
    <alternativeName>
        <fullName evidence="7">N6-L-threonylcarbamoyladenine synthase</fullName>
        <shortName evidence="7">t(6)A synthase</shortName>
    </alternativeName>
    <alternativeName>
        <fullName evidence="7">t(6)A37 threonylcarbamoyladenosine biosynthesis protein TsaD</fullName>
    </alternativeName>
    <alternativeName>
        <fullName evidence="7">tRNA threonylcarbamoyladenosine biosynthesis protein TsaD</fullName>
    </alternativeName>
</protein>
<keyword evidence="5 7" id="KW-0012">Acyltransferase</keyword>
<dbReference type="Proteomes" id="UP000059074">
    <property type="component" value="Unassembled WGS sequence"/>
</dbReference>
<dbReference type="InterPro" id="IPR000905">
    <property type="entry name" value="Gcp-like_dom"/>
</dbReference>
<dbReference type="PANTHER" id="PTHR11735">
    <property type="entry name" value="TRNA N6-ADENOSINE THREONYLCARBAMOYLTRANSFERASE"/>
    <property type="match status" value="1"/>
</dbReference>
<evidence type="ECO:0000256" key="7">
    <source>
        <dbReference type="HAMAP-Rule" id="MF_01445"/>
    </source>
</evidence>
<dbReference type="SUPFAM" id="SSF53067">
    <property type="entry name" value="Actin-like ATPase domain"/>
    <property type="match status" value="2"/>
</dbReference>
<dbReference type="InterPro" id="IPR043129">
    <property type="entry name" value="ATPase_NBD"/>
</dbReference>
<dbReference type="NCBIfam" id="TIGR03723">
    <property type="entry name" value="T6A_TsaD_YgjD"/>
    <property type="match status" value="1"/>
</dbReference>
<evidence type="ECO:0000259" key="8">
    <source>
        <dbReference type="Pfam" id="PF00814"/>
    </source>
</evidence>
<name>A0A109BLH4_HYPSL</name>
<proteinExistence type="inferred from homology"/>
<feature type="binding site" evidence="7">
    <location>
        <position position="294"/>
    </location>
    <ligand>
        <name>substrate</name>
    </ligand>
</feature>
<accession>A0A109BLH4</accession>
<evidence type="ECO:0000313" key="9">
    <source>
        <dbReference type="EMBL" id="KWT70986.1"/>
    </source>
</evidence>
<feature type="binding site" evidence="7">
    <location>
        <position position="130"/>
    </location>
    <ligand>
        <name>Fe cation</name>
        <dbReference type="ChEBI" id="CHEBI:24875"/>
    </ligand>
</feature>
<dbReference type="EC" id="2.3.1.234" evidence="7"/>
<evidence type="ECO:0000256" key="4">
    <source>
        <dbReference type="ARBA" id="ARBA00023004"/>
    </source>
</evidence>
<dbReference type="GO" id="GO:0005737">
    <property type="term" value="C:cytoplasm"/>
    <property type="evidence" value="ECO:0007669"/>
    <property type="project" value="UniProtKB-SubCell"/>
</dbReference>
<evidence type="ECO:0000256" key="5">
    <source>
        <dbReference type="ARBA" id="ARBA00023315"/>
    </source>
</evidence>
<keyword evidence="7" id="KW-0963">Cytoplasm</keyword>
<dbReference type="InterPro" id="IPR017861">
    <property type="entry name" value="KAE1/TsaD"/>
</dbReference>
<dbReference type="HAMAP" id="MF_01445">
    <property type="entry name" value="TsaD"/>
    <property type="match status" value="1"/>
</dbReference>
<keyword evidence="3 7" id="KW-0479">Metal-binding</keyword>
<dbReference type="PRINTS" id="PR00789">
    <property type="entry name" value="OSIALOPTASE"/>
</dbReference>
<dbReference type="GO" id="GO:0005506">
    <property type="term" value="F:iron ion binding"/>
    <property type="evidence" value="ECO:0007669"/>
    <property type="project" value="UniProtKB-UniRule"/>
</dbReference>
<sequence>MANEEHQGNRPSIVLGLETSCDETAAAVVAREPSGEGRILASIVRSQWEQHRPFGGVVPEIAARAHVECLDVLVREALNGANVGLDDLSAVAATTGPGLIGGLIVGAITGKAIAMARGIPFISVHHLEAHALTVGLTEGIAPPYLLLLVSGGHTQLLIVRGVGDYERLGTTIDDALGEAFDKTAKLLGLGLPGGPAVERMALKGDGSRFKLPRPMAGRPEPHFSFAGLKTAVRRAAEKLAPLSDQDVADISAAFEQAVVDSVSDRCARAMEIAAARLGSDVPLRFVVAGGVAANQRLRASLSELAQARGFSFHVPPANLCGDNAAMIAWAGAERLTRGMVDPLDAPVRPRWPLDANATPAIGAGVKA</sequence>
<keyword evidence="2 7" id="KW-0819">tRNA processing</keyword>
<keyword evidence="10" id="KW-1185">Reference proteome</keyword>
<dbReference type="PATRIC" id="fig|121290.4.peg.1120"/>
<dbReference type="CDD" id="cd24133">
    <property type="entry name" value="ASKHA_NBD_TsaD_bac"/>
    <property type="match status" value="1"/>
</dbReference>
<comment type="subcellular location">
    <subcellularLocation>
        <location evidence="7">Cytoplasm</location>
    </subcellularLocation>
</comment>
<keyword evidence="1 7" id="KW-0808">Transferase</keyword>
<dbReference type="PANTHER" id="PTHR11735:SF6">
    <property type="entry name" value="TRNA N6-ADENOSINE THREONYLCARBAMOYLTRANSFERASE, MITOCHONDRIAL"/>
    <property type="match status" value="1"/>
</dbReference>
<evidence type="ECO:0000256" key="2">
    <source>
        <dbReference type="ARBA" id="ARBA00022694"/>
    </source>
</evidence>
<evidence type="ECO:0000256" key="3">
    <source>
        <dbReference type="ARBA" id="ARBA00022723"/>
    </source>
</evidence>
<comment type="function">
    <text evidence="7">Required for the formation of a threonylcarbamoyl group on adenosine at position 37 (t(6)A37) in tRNAs that read codons beginning with adenine. Is involved in the transfer of the threonylcarbamoyl moiety of threonylcarbamoyl-AMP (TC-AMP) to the N6 group of A37, together with TsaE and TsaB. TsaD likely plays a direct catalytic role in this reaction.</text>
</comment>
<dbReference type="AlphaFoldDB" id="A0A109BLH4"/>
<dbReference type="OrthoDB" id="9806197at2"/>
<evidence type="ECO:0000256" key="1">
    <source>
        <dbReference type="ARBA" id="ARBA00022679"/>
    </source>
</evidence>
<dbReference type="GO" id="GO:0061711">
    <property type="term" value="F:tRNA N(6)-L-threonylcarbamoyladenine synthase activity"/>
    <property type="evidence" value="ECO:0007669"/>
    <property type="project" value="UniProtKB-EC"/>
</dbReference>
<feature type="domain" description="Gcp-like" evidence="8">
    <location>
        <begin position="39"/>
        <end position="329"/>
    </location>
</feature>
<feature type="binding site" evidence="7">
    <location>
        <position position="198"/>
    </location>
    <ligand>
        <name>substrate</name>
    </ligand>
</feature>
<feature type="binding site" evidence="7">
    <location>
        <position position="181"/>
    </location>
    <ligand>
        <name>substrate</name>
    </ligand>
</feature>
<evidence type="ECO:0000256" key="6">
    <source>
        <dbReference type="ARBA" id="ARBA00048117"/>
    </source>
</evidence>
<comment type="catalytic activity">
    <reaction evidence="6 7">
        <text>L-threonylcarbamoyladenylate + adenosine(37) in tRNA = N(6)-L-threonylcarbamoyladenosine(37) in tRNA + AMP + H(+)</text>
        <dbReference type="Rhea" id="RHEA:37059"/>
        <dbReference type="Rhea" id="RHEA-COMP:10162"/>
        <dbReference type="Rhea" id="RHEA-COMP:10163"/>
        <dbReference type="ChEBI" id="CHEBI:15378"/>
        <dbReference type="ChEBI" id="CHEBI:73682"/>
        <dbReference type="ChEBI" id="CHEBI:74411"/>
        <dbReference type="ChEBI" id="CHEBI:74418"/>
        <dbReference type="ChEBI" id="CHEBI:456215"/>
        <dbReference type="EC" id="2.3.1.234"/>
    </reaction>
</comment>
<feature type="binding site" evidence="7">
    <location>
        <position position="322"/>
    </location>
    <ligand>
        <name>Fe cation</name>
        <dbReference type="ChEBI" id="CHEBI:24875"/>
    </ligand>
</feature>
<dbReference type="InterPro" id="IPR022450">
    <property type="entry name" value="TsaD"/>
</dbReference>
<dbReference type="FunFam" id="3.30.420.40:FF:000012">
    <property type="entry name" value="tRNA N6-adenosine threonylcarbamoyltransferase"/>
    <property type="match status" value="1"/>
</dbReference>
<gene>
    <name evidence="7" type="primary">tsaD</name>
    <name evidence="9" type="ORF">APY04_0648</name>
</gene>